<gene>
    <name evidence="1" type="ORF">AWC04_10665</name>
</gene>
<name>A0A1X1RCN5_MYCFA</name>
<reference evidence="1 2" key="1">
    <citation type="submission" date="2016-01" db="EMBL/GenBank/DDBJ databases">
        <title>The new phylogeny of the genus Mycobacterium.</title>
        <authorList>
            <person name="Tarcisio F."/>
            <person name="Conor M."/>
            <person name="Antonella G."/>
            <person name="Elisabetta G."/>
            <person name="Giulia F.S."/>
            <person name="Sara T."/>
            <person name="Anna F."/>
            <person name="Clotilde B."/>
            <person name="Roberto B."/>
            <person name="Veronica D.S."/>
            <person name="Fabio R."/>
            <person name="Monica P."/>
            <person name="Olivier J."/>
            <person name="Enrico T."/>
            <person name="Nicola S."/>
        </authorList>
    </citation>
    <scope>NUCLEOTIDE SEQUENCE [LARGE SCALE GENOMIC DNA]</scope>
    <source>
        <strain evidence="1 2">DSM 44179</strain>
    </source>
</reference>
<organism evidence="1 2">
    <name type="scientific">Mycolicibacterium fallax</name>
    <name type="common">Mycobacterium fallax</name>
    <dbReference type="NCBI Taxonomy" id="1793"/>
    <lineage>
        <taxon>Bacteria</taxon>
        <taxon>Bacillati</taxon>
        <taxon>Actinomycetota</taxon>
        <taxon>Actinomycetes</taxon>
        <taxon>Mycobacteriales</taxon>
        <taxon>Mycobacteriaceae</taxon>
        <taxon>Mycolicibacterium</taxon>
    </lineage>
</organism>
<keyword evidence="2" id="KW-1185">Reference proteome</keyword>
<dbReference type="RefSeq" id="WP_085095912.1">
    <property type="nucleotide sequence ID" value="NZ_AP022603.1"/>
</dbReference>
<comment type="caution">
    <text evidence="1">The sequence shown here is derived from an EMBL/GenBank/DDBJ whole genome shotgun (WGS) entry which is preliminary data.</text>
</comment>
<dbReference type="OrthoDB" id="4735709at2"/>
<accession>A0A1X1RCN5</accession>
<proteinExistence type="predicted"/>
<evidence type="ECO:0000313" key="2">
    <source>
        <dbReference type="Proteomes" id="UP000193484"/>
    </source>
</evidence>
<protein>
    <submittedName>
        <fullName evidence="1">Uncharacterized protein</fullName>
    </submittedName>
</protein>
<dbReference type="Proteomes" id="UP000193484">
    <property type="component" value="Unassembled WGS sequence"/>
</dbReference>
<dbReference type="AlphaFoldDB" id="A0A1X1RCN5"/>
<evidence type="ECO:0000313" key="1">
    <source>
        <dbReference type="EMBL" id="ORV03094.1"/>
    </source>
</evidence>
<dbReference type="EMBL" id="LQOJ01000039">
    <property type="protein sequence ID" value="ORV03094.1"/>
    <property type="molecule type" value="Genomic_DNA"/>
</dbReference>
<dbReference type="STRING" id="1793.AWC04_10665"/>
<sequence>MINSRKFGAGALLAFAAVLGSAGIAQAAPLADGVYAMDGGDGISEVTVSTQCGAYGCVRVVSSNVGWVSQATESDGLWSFHYSRPDGQLCPDRTLAPVTVHYTVNPDTMSGVMSADSNGDCPGGVINQTPFKFHKVR</sequence>